<evidence type="ECO:0000313" key="2">
    <source>
        <dbReference type="EMBL" id="KAK7477257.1"/>
    </source>
</evidence>
<sequence>MEARNYLLICLLIGPCRSNVHWLVLPGPSQHSPRPADSERGRKQKAGGHKRAIHYPERGAGDEIFASSKRNEHSVA</sequence>
<gene>
    <name evidence="2" type="ORF">BaRGS_00031445</name>
</gene>
<evidence type="ECO:0008006" key="4">
    <source>
        <dbReference type="Google" id="ProtNLM"/>
    </source>
</evidence>
<organism evidence="2 3">
    <name type="scientific">Batillaria attramentaria</name>
    <dbReference type="NCBI Taxonomy" id="370345"/>
    <lineage>
        <taxon>Eukaryota</taxon>
        <taxon>Metazoa</taxon>
        <taxon>Spiralia</taxon>
        <taxon>Lophotrochozoa</taxon>
        <taxon>Mollusca</taxon>
        <taxon>Gastropoda</taxon>
        <taxon>Caenogastropoda</taxon>
        <taxon>Sorbeoconcha</taxon>
        <taxon>Cerithioidea</taxon>
        <taxon>Batillariidae</taxon>
        <taxon>Batillaria</taxon>
    </lineage>
</organism>
<feature type="region of interest" description="Disordered" evidence="1">
    <location>
        <begin position="26"/>
        <end position="76"/>
    </location>
</feature>
<accession>A0ABD0JRS0</accession>
<protein>
    <recommendedName>
        <fullName evidence="4">Secreted protein</fullName>
    </recommendedName>
</protein>
<proteinExistence type="predicted"/>
<evidence type="ECO:0000256" key="1">
    <source>
        <dbReference type="SAM" id="MobiDB-lite"/>
    </source>
</evidence>
<keyword evidence="3" id="KW-1185">Reference proteome</keyword>
<dbReference type="Proteomes" id="UP001519460">
    <property type="component" value="Unassembled WGS sequence"/>
</dbReference>
<dbReference type="AlphaFoldDB" id="A0ABD0JRS0"/>
<evidence type="ECO:0000313" key="3">
    <source>
        <dbReference type="Proteomes" id="UP001519460"/>
    </source>
</evidence>
<comment type="caution">
    <text evidence="2">The sequence shown here is derived from an EMBL/GenBank/DDBJ whole genome shotgun (WGS) entry which is preliminary data.</text>
</comment>
<dbReference type="EMBL" id="JACVVK020000354">
    <property type="protein sequence ID" value="KAK7477257.1"/>
    <property type="molecule type" value="Genomic_DNA"/>
</dbReference>
<name>A0ABD0JRS0_9CAEN</name>
<reference evidence="2 3" key="1">
    <citation type="journal article" date="2023" name="Sci. Data">
        <title>Genome assembly of the Korean intertidal mud-creeper Batillaria attramentaria.</title>
        <authorList>
            <person name="Patra A.K."/>
            <person name="Ho P.T."/>
            <person name="Jun S."/>
            <person name="Lee S.J."/>
            <person name="Kim Y."/>
            <person name="Won Y.J."/>
        </authorList>
    </citation>
    <scope>NUCLEOTIDE SEQUENCE [LARGE SCALE GENOMIC DNA]</scope>
    <source>
        <strain evidence="2">Wonlab-2016</strain>
    </source>
</reference>
<feature type="compositionally biased region" description="Basic residues" evidence="1">
    <location>
        <begin position="42"/>
        <end position="53"/>
    </location>
</feature>